<dbReference type="GO" id="GO:0005829">
    <property type="term" value="C:cytosol"/>
    <property type="evidence" value="ECO:0007669"/>
    <property type="project" value="TreeGrafter"/>
</dbReference>
<dbReference type="Proteomes" id="UP000287651">
    <property type="component" value="Unassembled WGS sequence"/>
</dbReference>
<reference evidence="5 6" key="1">
    <citation type="journal article" date="2014" name="Agronomy (Basel)">
        <title>A Draft Genome Sequence for Ensete ventricosum, the Drought-Tolerant Tree Against Hunger.</title>
        <authorList>
            <person name="Harrison J."/>
            <person name="Moore K.A."/>
            <person name="Paszkiewicz K."/>
            <person name="Jones T."/>
            <person name="Grant M."/>
            <person name="Ambacheew D."/>
            <person name="Muzemil S."/>
            <person name="Studholme D.J."/>
        </authorList>
    </citation>
    <scope>NUCLEOTIDE SEQUENCE [LARGE SCALE GENOMIC DNA]</scope>
</reference>
<feature type="region of interest" description="Disordered" evidence="4">
    <location>
        <begin position="653"/>
        <end position="691"/>
    </location>
</feature>
<protein>
    <submittedName>
        <fullName evidence="5">Uncharacterized protein</fullName>
    </submittedName>
</protein>
<feature type="non-terminal residue" evidence="5">
    <location>
        <position position="1"/>
    </location>
</feature>
<dbReference type="Pfam" id="PF05701">
    <property type="entry name" value="WEMBL"/>
    <property type="match status" value="1"/>
</dbReference>
<evidence type="ECO:0000256" key="3">
    <source>
        <dbReference type="SAM" id="Coils"/>
    </source>
</evidence>
<evidence type="ECO:0000256" key="1">
    <source>
        <dbReference type="ARBA" id="ARBA00005485"/>
    </source>
</evidence>
<feature type="compositionally biased region" description="Low complexity" evidence="4">
    <location>
        <begin position="19"/>
        <end position="35"/>
    </location>
</feature>
<evidence type="ECO:0000256" key="4">
    <source>
        <dbReference type="SAM" id="MobiDB-lite"/>
    </source>
</evidence>
<feature type="region of interest" description="Disordered" evidence="4">
    <location>
        <begin position="17"/>
        <end position="54"/>
    </location>
</feature>
<dbReference type="GO" id="GO:0009903">
    <property type="term" value="P:chloroplast avoidance movement"/>
    <property type="evidence" value="ECO:0007669"/>
    <property type="project" value="TreeGrafter"/>
</dbReference>
<dbReference type="InterPro" id="IPR008545">
    <property type="entry name" value="Web"/>
</dbReference>
<feature type="compositionally biased region" description="Basic and acidic residues" evidence="4">
    <location>
        <begin position="43"/>
        <end position="54"/>
    </location>
</feature>
<feature type="coiled-coil region" evidence="3">
    <location>
        <begin position="403"/>
        <end position="555"/>
    </location>
</feature>
<evidence type="ECO:0000313" key="5">
    <source>
        <dbReference type="EMBL" id="RRT43252.1"/>
    </source>
</evidence>
<evidence type="ECO:0000313" key="6">
    <source>
        <dbReference type="Proteomes" id="UP000287651"/>
    </source>
</evidence>
<comment type="caution">
    <text evidence="5">The sequence shown here is derived from an EMBL/GenBank/DDBJ whole genome shotgun (WGS) entry which is preliminary data.</text>
</comment>
<proteinExistence type="inferred from homology"/>
<evidence type="ECO:0000256" key="2">
    <source>
        <dbReference type="ARBA" id="ARBA00023054"/>
    </source>
</evidence>
<dbReference type="GO" id="GO:0009904">
    <property type="term" value="P:chloroplast accumulation movement"/>
    <property type="evidence" value="ECO:0007669"/>
    <property type="project" value="TreeGrafter"/>
</dbReference>
<gene>
    <name evidence="5" type="ORF">B296_00039483</name>
</gene>
<feature type="coiled-coil region" evidence="3">
    <location>
        <begin position="159"/>
        <end position="282"/>
    </location>
</feature>
<dbReference type="PANTHER" id="PTHR32054">
    <property type="entry name" value="HEAVY CHAIN, PUTATIVE, EXPRESSED-RELATED-RELATED"/>
    <property type="match status" value="1"/>
</dbReference>
<dbReference type="AlphaFoldDB" id="A0A426XUS1"/>
<keyword evidence="2 3" id="KW-0175">Coiled coil</keyword>
<dbReference type="EMBL" id="AMZH03017277">
    <property type="protein sequence ID" value="RRT43252.1"/>
    <property type="molecule type" value="Genomic_DNA"/>
</dbReference>
<organism evidence="5 6">
    <name type="scientific">Ensete ventricosum</name>
    <name type="common">Abyssinian banana</name>
    <name type="synonym">Musa ensete</name>
    <dbReference type="NCBI Taxonomy" id="4639"/>
    <lineage>
        <taxon>Eukaryota</taxon>
        <taxon>Viridiplantae</taxon>
        <taxon>Streptophyta</taxon>
        <taxon>Embryophyta</taxon>
        <taxon>Tracheophyta</taxon>
        <taxon>Spermatophyta</taxon>
        <taxon>Magnoliopsida</taxon>
        <taxon>Liliopsida</taxon>
        <taxon>Zingiberales</taxon>
        <taxon>Musaceae</taxon>
        <taxon>Ensete</taxon>
    </lineage>
</organism>
<sequence>QGIIYPFMEEAHIIEESSSRANSFSSSEGSSDLDSMTFPIMEDGSHHHGESEKDDGGMFLVDVPNAPIIDQKGLVVPEERLGAELEDAKFVSPKLQHILTPHSFDESKELGMPKHEKQDDGNRRLVDTAAPFESVRAAVTKFRGIVDGKTEDSKTVERQKHVQLELKKVQDEVLRYQKQYEDAMTLEGRALKERDRVIGLVEELKLQLEKAEAEEAQAKQDCELANLRLKAMEQRITDTASAAAMEQMELAKERHASATAELKSVKQELESMQRRYVAMVLERDIAIGRAADSISASKQIEKIIQVLTLDLNTTKELLESAHPARLEAEEERIGAALSLELDNLIWEMLMKQAEGELRQVSEQVLSTNDVKSKLDRASTLLASLKAELASYVQVAASTTGDELEEVRTNIDKTNDSINCLRDAVSSLTSELEREKEALTTERQKEGLTSAIVSSLEAELESINTELQLVLRREKEAREKEDIPKALQQANEEAEQSKLAAASARDELRKAEEEAEVARAGASSVEMRLDAALKEIEETEASEKLASSEVEALKESEQARLECEEAPSNRVTLPLEVYRRLRKNVDEAKELANQRLISATEQIGAAKESESRRLQELEEANKTIEERKKALKAALEVVEKANEVKLDAEQEMRAWRGEQEHPRKPNGTRSLSDFSDLSAIGESESSESDLDAAIEESFAPKSCMGRSKTTNAVPEPRRRKRMFFARIVMFLARKKVQSLK</sequence>
<comment type="similarity">
    <text evidence="1">Belongs to the WEB family.</text>
</comment>
<name>A0A426XUS1_ENSVE</name>
<feature type="compositionally biased region" description="Basic and acidic residues" evidence="4">
    <location>
        <begin position="653"/>
        <end position="662"/>
    </location>
</feature>
<dbReference type="PANTHER" id="PTHR32054:SF31">
    <property type="entry name" value="PROTEIN WEAK CHLOROPLAST MOVEMENT UNDER BLUE LIGHT 1"/>
    <property type="match status" value="1"/>
</dbReference>
<accession>A0A426XUS1</accession>